<evidence type="ECO:0000256" key="2">
    <source>
        <dbReference type="ARBA" id="ARBA00022748"/>
    </source>
</evidence>
<evidence type="ECO:0000259" key="5">
    <source>
        <dbReference type="PROSITE" id="PS51352"/>
    </source>
</evidence>
<accession>A0ABW8Y251</accession>
<gene>
    <name evidence="6" type="ORF">ABS765_08430</name>
</gene>
<dbReference type="Proteomes" id="UP001629058">
    <property type="component" value="Unassembled WGS sequence"/>
</dbReference>
<comment type="subcellular location">
    <subcellularLocation>
        <location evidence="1">Cell envelope</location>
    </subcellularLocation>
</comment>
<reference evidence="6 7" key="1">
    <citation type="submission" date="2024-06" db="EMBL/GenBank/DDBJ databases">
        <authorList>
            <person name="Kaempfer P."/>
            <person name="Viver T."/>
        </authorList>
    </citation>
    <scope>NUCLEOTIDE SEQUENCE [LARGE SCALE GENOMIC DNA]</scope>
    <source>
        <strain evidence="6 7">ST-37</strain>
    </source>
</reference>
<comment type="caution">
    <text evidence="6">The sequence shown here is derived from an EMBL/GenBank/DDBJ whole genome shotgun (WGS) entry which is preliminary data.</text>
</comment>
<dbReference type="Pfam" id="PF08534">
    <property type="entry name" value="Redoxin"/>
    <property type="match status" value="1"/>
</dbReference>
<proteinExistence type="predicted"/>
<dbReference type="CDD" id="cd02966">
    <property type="entry name" value="TlpA_like_family"/>
    <property type="match status" value="1"/>
</dbReference>
<dbReference type="PANTHER" id="PTHR42852:SF6">
    <property type="entry name" value="THIOL:DISULFIDE INTERCHANGE PROTEIN DSBE"/>
    <property type="match status" value="1"/>
</dbReference>
<dbReference type="InterPro" id="IPR036249">
    <property type="entry name" value="Thioredoxin-like_sf"/>
</dbReference>
<dbReference type="InterPro" id="IPR013766">
    <property type="entry name" value="Thioredoxin_domain"/>
</dbReference>
<dbReference type="PROSITE" id="PS51352">
    <property type="entry name" value="THIOREDOXIN_2"/>
    <property type="match status" value="1"/>
</dbReference>
<evidence type="ECO:0000256" key="3">
    <source>
        <dbReference type="ARBA" id="ARBA00023157"/>
    </source>
</evidence>
<organism evidence="6 7">
    <name type="scientific">Chryseobacterium terrae</name>
    <dbReference type="NCBI Taxonomy" id="3163299"/>
    <lineage>
        <taxon>Bacteria</taxon>
        <taxon>Pseudomonadati</taxon>
        <taxon>Bacteroidota</taxon>
        <taxon>Flavobacteriia</taxon>
        <taxon>Flavobacteriales</taxon>
        <taxon>Weeksellaceae</taxon>
        <taxon>Chryseobacterium group</taxon>
        <taxon>Chryseobacterium</taxon>
    </lineage>
</organism>
<feature type="domain" description="Thioredoxin" evidence="5">
    <location>
        <begin position="203"/>
        <end position="355"/>
    </location>
</feature>
<evidence type="ECO:0000256" key="4">
    <source>
        <dbReference type="ARBA" id="ARBA00023284"/>
    </source>
</evidence>
<evidence type="ECO:0000313" key="7">
    <source>
        <dbReference type="Proteomes" id="UP001629058"/>
    </source>
</evidence>
<dbReference type="SUPFAM" id="SSF52833">
    <property type="entry name" value="Thioredoxin-like"/>
    <property type="match status" value="1"/>
</dbReference>
<keyword evidence="3" id="KW-1015">Disulfide bond</keyword>
<dbReference type="EMBL" id="JBELPY010000004">
    <property type="protein sequence ID" value="MFL9834053.1"/>
    <property type="molecule type" value="Genomic_DNA"/>
</dbReference>
<keyword evidence="4" id="KW-0676">Redox-active center</keyword>
<dbReference type="PANTHER" id="PTHR42852">
    <property type="entry name" value="THIOL:DISULFIDE INTERCHANGE PROTEIN DSBE"/>
    <property type="match status" value="1"/>
</dbReference>
<dbReference type="RefSeq" id="WP_408089507.1">
    <property type="nucleotide sequence ID" value="NZ_JBELPY010000004.1"/>
</dbReference>
<protein>
    <submittedName>
        <fullName evidence="6">TlpA disulfide reductase family protein</fullName>
    </submittedName>
</protein>
<keyword evidence="2" id="KW-0201">Cytochrome c-type biogenesis</keyword>
<evidence type="ECO:0000313" key="6">
    <source>
        <dbReference type="EMBL" id="MFL9834053.1"/>
    </source>
</evidence>
<sequence>MKNILSLILTVPVFFLTMAQSKFTIDGESKIYNNKIIKFSPILINNDDMLSCKIKLKENKVRIKNNLFSLKGNISDYPQPLEIEYFEEDKNTTYYTLVFIDNRQINYKLTIPDLSKNKHLKIDVANSQSQKEYNLILKQLENEKIDLMPFEKDNFNKKNIFLQKYIKKNPDSFVALWMTLSDYRYIGYDKTFQTNLDLFGKKVKKSDVYKAFILSIKEDLKISEGNIFPRMTFENRSLDSAFGEKYTLVDFWFSSCIPCLEQIPSYKLTYEKYKNKGFEFIGVSTDRTQNVYNWKEVIKKNNLTWTNFLDENGVQSKIFNIERFPTNYLLDSEGKIINYNISPEELGKFLEQNLH</sequence>
<dbReference type="Gene3D" id="3.40.30.10">
    <property type="entry name" value="Glutaredoxin"/>
    <property type="match status" value="1"/>
</dbReference>
<name>A0ABW8Y251_9FLAO</name>
<dbReference type="InterPro" id="IPR050553">
    <property type="entry name" value="Thioredoxin_ResA/DsbE_sf"/>
</dbReference>
<evidence type="ECO:0000256" key="1">
    <source>
        <dbReference type="ARBA" id="ARBA00004196"/>
    </source>
</evidence>
<keyword evidence="7" id="KW-1185">Reference proteome</keyword>
<dbReference type="InterPro" id="IPR013740">
    <property type="entry name" value="Redoxin"/>
</dbReference>